<protein>
    <submittedName>
        <fullName evidence="3">M56 family metallopeptidase</fullName>
    </submittedName>
</protein>
<dbReference type="Pfam" id="PF05569">
    <property type="entry name" value="Peptidase_M56"/>
    <property type="match status" value="1"/>
</dbReference>
<feature type="transmembrane region" description="Helical" evidence="1">
    <location>
        <begin position="7"/>
        <end position="26"/>
    </location>
</feature>
<proteinExistence type="predicted"/>
<name>A0ABZ3EXX2_9FIRM</name>
<feature type="transmembrane region" description="Helical" evidence="1">
    <location>
        <begin position="32"/>
        <end position="53"/>
    </location>
</feature>
<feature type="domain" description="Peptidase M56" evidence="2">
    <location>
        <begin position="85"/>
        <end position="285"/>
    </location>
</feature>
<evidence type="ECO:0000259" key="2">
    <source>
        <dbReference type="Pfam" id="PF05569"/>
    </source>
</evidence>
<dbReference type="EMBL" id="CP146256">
    <property type="protein sequence ID" value="XAH74131.1"/>
    <property type="molecule type" value="Genomic_DNA"/>
</dbReference>
<keyword evidence="4" id="KW-1185">Reference proteome</keyword>
<dbReference type="Proteomes" id="UP001451571">
    <property type="component" value="Chromosome"/>
</dbReference>
<evidence type="ECO:0000313" key="4">
    <source>
        <dbReference type="Proteomes" id="UP001451571"/>
    </source>
</evidence>
<reference evidence="3 4" key="1">
    <citation type="submission" date="2024-02" db="EMBL/GenBank/DDBJ databases">
        <title>Bacterial strain from lacustrine sediment.</title>
        <authorList>
            <person name="Petit C."/>
            <person name="Fadhlaoui K."/>
        </authorList>
    </citation>
    <scope>NUCLEOTIDE SEQUENCE [LARGE SCALE GENOMIC DNA]</scope>
    <source>
        <strain evidence="3 4">IPX-CK</strain>
    </source>
</reference>
<keyword evidence="1" id="KW-1133">Transmembrane helix</keyword>
<keyword evidence="1" id="KW-0472">Membrane</keyword>
<dbReference type="PANTHER" id="PTHR34978:SF3">
    <property type="entry name" value="SLR0241 PROTEIN"/>
    <property type="match status" value="1"/>
</dbReference>
<dbReference type="PANTHER" id="PTHR34978">
    <property type="entry name" value="POSSIBLE SENSOR-TRANSDUCER PROTEIN BLAR"/>
    <property type="match status" value="1"/>
</dbReference>
<dbReference type="InterPro" id="IPR052173">
    <property type="entry name" value="Beta-lactam_resp_regulator"/>
</dbReference>
<evidence type="ECO:0000256" key="1">
    <source>
        <dbReference type="SAM" id="Phobius"/>
    </source>
</evidence>
<organism evidence="3 4">
    <name type="scientific">Kineothrix sedimenti</name>
    <dbReference type="NCBI Taxonomy" id="3123317"/>
    <lineage>
        <taxon>Bacteria</taxon>
        <taxon>Bacillati</taxon>
        <taxon>Bacillota</taxon>
        <taxon>Clostridia</taxon>
        <taxon>Lachnospirales</taxon>
        <taxon>Lachnospiraceae</taxon>
        <taxon>Kineothrix</taxon>
    </lineage>
</organism>
<evidence type="ECO:0000313" key="3">
    <source>
        <dbReference type="EMBL" id="XAH74131.1"/>
    </source>
</evidence>
<gene>
    <name evidence="3" type="ORF">V6984_21960</name>
</gene>
<accession>A0ABZ3EXX2</accession>
<keyword evidence="1" id="KW-0812">Transmembrane</keyword>
<dbReference type="InterPro" id="IPR008756">
    <property type="entry name" value="Peptidase_M56"/>
</dbReference>
<sequence length="378" mass="44387">MIITLSTVLNIVFFSGIATLSLNYIITKSEIVLKIGIQIVLFIIVMIMFRLFLPFELPSQNNINITKFWPDIYITFVKPVFAFAEMEWSLLSIMIIISIIGSIIFVLKLILSYIALKHTVNNFKIINKSAVNRVVDKINSKYKKQVCFNVVSSSQVKSPFIFGLLNPIIILPEIELSVDEWYYILSHEMAHYYFKDLWIRFICELLQAIYWWNPFVYLLRNQLIKIQELRVDSVVINKLEEFQKMEYLECLIRIARLQSDIHRMHWVAAFNSDCEDDIANRIEAIFEYAKGSEIKNKRTIKYMLIGLVLVLIIFLMPNFIIFEPYAITDEHAEGTYEINETNSYLIQNDDGTYDVYVEQEYVGTVTEIFDENLIIYNE</sequence>
<feature type="transmembrane region" description="Helical" evidence="1">
    <location>
        <begin position="90"/>
        <end position="116"/>
    </location>
</feature>
<dbReference type="RefSeq" id="WP_342757725.1">
    <property type="nucleotide sequence ID" value="NZ_CP146256.1"/>
</dbReference>
<dbReference type="CDD" id="cd07341">
    <property type="entry name" value="M56_BlaR1_MecR1_like"/>
    <property type="match status" value="1"/>
</dbReference>
<feature type="transmembrane region" description="Helical" evidence="1">
    <location>
        <begin position="302"/>
        <end position="322"/>
    </location>
</feature>